<keyword evidence="9" id="KW-1185">Reference proteome</keyword>
<feature type="transmembrane region" description="Helical" evidence="6">
    <location>
        <begin position="170"/>
        <end position="192"/>
    </location>
</feature>
<evidence type="ECO:0000313" key="8">
    <source>
        <dbReference type="EMBL" id="WZN41752.1"/>
    </source>
</evidence>
<feature type="domain" description="Major facilitator superfamily (MFS) profile" evidence="7">
    <location>
        <begin position="19"/>
        <end position="409"/>
    </location>
</feature>
<protein>
    <submittedName>
        <fullName evidence="8">MFS transporter</fullName>
    </submittedName>
</protein>
<feature type="transmembrane region" description="Helical" evidence="6">
    <location>
        <begin position="222"/>
        <end position="241"/>
    </location>
</feature>
<accession>A0ABZ2YQZ9</accession>
<dbReference type="InterPro" id="IPR036259">
    <property type="entry name" value="MFS_trans_sf"/>
</dbReference>
<sequence length="412" mass="45081">MMNTDAFSIRQPALRAWITVALLCVVGCLNYLDRIMITTMRESIVSDIHITDTQFGMLTSVFLWVYGLLSPFAGFLADRFKRSRVIIISLFVWSIVTWMTAHATTYGELLATRALMGISEACYIPAALALITDYHRGPTRSLATGIHMAGIMFGQSLGFLGGWIAEESSWTNAFSTFGIIGVVYAFVLFFFLRDAPSRQITAPAVTTIRFGDAVRNLFSKRAYWLALAFWGMIGVVNWMIVSWLPTYYKEQFNLTQSMAGVYATGYFHTASLLGVLAGGAWADRWSRRNQRARVLVPAIGLCIAAPCILLGASTDALVLAIGGFVMFAFTRTFTDANMMPILCMIADERYRATGYGILNLVSCLIGGLGIYAGGALRDADVNLRSVFQLAAGAALISAVILLSIKTKNADKG</sequence>
<evidence type="ECO:0000256" key="6">
    <source>
        <dbReference type="SAM" id="Phobius"/>
    </source>
</evidence>
<dbReference type="PANTHER" id="PTHR23505">
    <property type="entry name" value="SPINSTER"/>
    <property type="match status" value="1"/>
</dbReference>
<feature type="transmembrane region" description="Helical" evidence="6">
    <location>
        <begin position="55"/>
        <end position="77"/>
    </location>
</feature>
<evidence type="ECO:0000256" key="2">
    <source>
        <dbReference type="ARBA" id="ARBA00022448"/>
    </source>
</evidence>
<proteinExistence type="predicted"/>
<evidence type="ECO:0000259" key="7">
    <source>
        <dbReference type="PROSITE" id="PS50850"/>
    </source>
</evidence>
<dbReference type="InterPro" id="IPR020846">
    <property type="entry name" value="MFS_dom"/>
</dbReference>
<dbReference type="SUPFAM" id="SSF103473">
    <property type="entry name" value="MFS general substrate transporter"/>
    <property type="match status" value="1"/>
</dbReference>
<dbReference type="Gene3D" id="1.20.1250.20">
    <property type="entry name" value="MFS general substrate transporter like domains"/>
    <property type="match status" value="2"/>
</dbReference>
<dbReference type="EMBL" id="CP149822">
    <property type="protein sequence ID" value="WZN41752.1"/>
    <property type="molecule type" value="Genomic_DNA"/>
</dbReference>
<evidence type="ECO:0000256" key="4">
    <source>
        <dbReference type="ARBA" id="ARBA00022989"/>
    </source>
</evidence>
<dbReference type="InterPro" id="IPR044770">
    <property type="entry name" value="MFS_spinster-like"/>
</dbReference>
<feature type="transmembrane region" description="Helical" evidence="6">
    <location>
        <begin position="12"/>
        <end position="32"/>
    </location>
</feature>
<dbReference type="PANTHER" id="PTHR23505:SF79">
    <property type="entry name" value="PROTEIN SPINSTER"/>
    <property type="match status" value="1"/>
</dbReference>
<dbReference type="PROSITE" id="PS50850">
    <property type="entry name" value="MFS"/>
    <property type="match status" value="1"/>
</dbReference>
<organism evidence="8 9">
    <name type="scientific">Chitinophaga pollutisoli</name>
    <dbReference type="NCBI Taxonomy" id="3133966"/>
    <lineage>
        <taxon>Bacteria</taxon>
        <taxon>Pseudomonadati</taxon>
        <taxon>Bacteroidota</taxon>
        <taxon>Chitinophagia</taxon>
        <taxon>Chitinophagales</taxon>
        <taxon>Chitinophagaceae</taxon>
        <taxon>Chitinophaga</taxon>
    </lineage>
</organism>
<feature type="transmembrane region" description="Helical" evidence="6">
    <location>
        <begin position="261"/>
        <end position="282"/>
    </location>
</feature>
<dbReference type="Pfam" id="PF07690">
    <property type="entry name" value="MFS_1"/>
    <property type="match status" value="1"/>
</dbReference>
<keyword evidence="5 6" id="KW-0472">Membrane</keyword>
<comment type="subcellular location">
    <subcellularLocation>
        <location evidence="1">Membrane</location>
        <topology evidence="1">Multi-pass membrane protein</topology>
    </subcellularLocation>
</comment>
<feature type="transmembrane region" description="Helical" evidence="6">
    <location>
        <begin position="294"/>
        <end position="311"/>
    </location>
</feature>
<evidence type="ECO:0000256" key="1">
    <source>
        <dbReference type="ARBA" id="ARBA00004141"/>
    </source>
</evidence>
<evidence type="ECO:0000256" key="5">
    <source>
        <dbReference type="ARBA" id="ARBA00023136"/>
    </source>
</evidence>
<dbReference type="Proteomes" id="UP001485459">
    <property type="component" value="Chromosome"/>
</dbReference>
<gene>
    <name evidence="8" type="ORF">WJU16_01700</name>
</gene>
<reference evidence="9" key="1">
    <citation type="submission" date="2024-03" db="EMBL/GenBank/DDBJ databases">
        <title>Chitinophaga horti sp. nov., isolated from garden soil.</title>
        <authorList>
            <person name="Lee D.S."/>
            <person name="Han D.M."/>
            <person name="Baek J.H."/>
            <person name="Choi D.G."/>
            <person name="Jeon J.H."/>
            <person name="Jeon C.O."/>
        </authorList>
    </citation>
    <scope>NUCLEOTIDE SEQUENCE [LARGE SCALE GENOMIC DNA]</scope>
    <source>
        <strain evidence="9">GPA1</strain>
    </source>
</reference>
<feature type="transmembrane region" description="Helical" evidence="6">
    <location>
        <begin position="355"/>
        <end position="374"/>
    </location>
</feature>
<feature type="transmembrane region" description="Helical" evidence="6">
    <location>
        <begin position="110"/>
        <end position="130"/>
    </location>
</feature>
<feature type="transmembrane region" description="Helical" evidence="6">
    <location>
        <begin position="84"/>
        <end position="104"/>
    </location>
</feature>
<feature type="transmembrane region" description="Helical" evidence="6">
    <location>
        <begin position="142"/>
        <end position="164"/>
    </location>
</feature>
<keyword evidence="2" id="KW-0813">Transport</keyword>
<feature type="transmembrane region" description="Helical" evidence="6">
    <location>
        <begin position="317"/>
        <end position="334"/>
    </location>
</feature>
<name>A0ABZ2YQZ9_9BACT</name>
<dbReference type="RefSeq" id="WP_341836600.1">
    <property type="nucleotide sequence ID" value="NZ_CP149822.1"/>
</dbReference>
<feature type="transmembrane region" description="Helical" evidence="6">
    <location>
        <begin position="386"/>
        <end position="404"/>
    </location>
</feature>
<dbReference type="InterPro" id="IPR011701">
    <property type="entry name" value="MFS"/>
</dbReference>
<evidence type="ECO:0000256" key="3">
    <source>
        <dbReference type="ARBA" id="ARBA00022692"/>
    </source>
</evidence>
<keyword evidence="3 6" id="KW-0812">Transmembrane</keyword>
<keyword evidence="4 6" id="KW-1133">Transmembrane helix</keyword>
<evidence type="ECO:0000313" key="9">
    <source>
        <dbReference type="Proteomes" id="UP001485459"/>
    </source>
</evidence>